<accession>A0A6H5IS14</accession>
<reference evidence="1 2" key="1">
    <citation type="submission" date="2020-02" db="EMBL/GenBank/DDBJ databases">
        <authorList>
            <person name="Ferguson B K."/>
        </authorList>
    </citation>
    <scope>NUCLEOTIDE SEQUENCE [LARGE SCALE GENOMIC DNA]</scope>
</reference>
<evidence type="ECO:0000313" key="1">
    <source>
        <dbReference type="EMBL" id="CAB0037502.1"/>
    </source>
</evidence>
<keyword evidence="2" id="KW-1185">Reference proteome</keyword>
<gene>
    <name evidence="1" type="ORF">TBRA_LOCUS9329</name>
</gene>
<name>A0A6H5IS14_9HYME</name>
<organism evidence="1 2">
    <name type="scientific">Trichogramma brassicae</name>
    <dbReference type="NCBI Taxonomy" id="86971"/>
    <lineage>
        <taxon>Eukaryota</taxon>
        <taxon>Metazoa</taxon>
        <taxon>Ecdysozoa</taxon>
        <taxon>Arthropoda</taxon>
        <taxon>Hexapoda</taxon>
        <taxon>Insecta</taxon>
        <taxon>Pterygota</taxon>
        <taxon>Neoptera</taxon>
        <taxon>Endopterygota</taxon>
        <taxon>Hymenoptera</taxon>
        <taxon>Apocrita</taxon>
        <taxon>Proctotrupomorpha</taxon>
        <taxon>Chalcidoidea</taxon>
        <taxon>Trichogrammatidae</taxon>
        <taxon>Trichogramma</taxon>
    </lineage>
</organism>
<dbReference type="EMBL" id="CADCXV010000858">
    <property type="protein sequence ID" value="CAB0037502.1"/>
    <property type="molecule type" value="Genomic_DNA"/>
</dbReference>
<proteinExistence type="predicted"/>
<protein>
    <submittedName>
        <fullName evidence="1">Uncharacterized protein</fullName>
    </submittedName>
</protein>
<dbReference type="Proteomes" id="UP000479190">
    <property type="component" value="Unassembled WGS sequence"/>
</dbReference>
<sequence>MLYVYALGVKVVTHAAEAYVVNFKSDSYTDPNFEFRACRMAEKPQRERLLVRLRAMSIKRAQKVTVLYTRSSSSNSTNTAVHITRHRAAAARITPHMTSEQHYPLAVLVAAAAAAAAPPI</sequence>
<dbReference type="AlphaFoldDB" id="A0A6H5IS14"/>
<evidence type="ECO:0000313" key="2">
    <source>
        <dbReference type="Proteomes" id="UP000479190"/>
    </source>
</evidence>